<proteinExistence type="predicted"/>
<name>A0ABT0YKF5_9BURK</name>
<gene>
    <name evidence="1" type="ORF">M8A51_06710</name>
</gene>
<reference evidence="1" key="1">
    <citation type="submission" date="2022-05" db="EMBL/GenBank/DDBJ databases">
        <title>Schlegelella sp. nov., isolated from mangrove soil.</title>
        <authorList>
            <person name="Liu Y."/>
            <person name="Ge X."/>
            <person name="Liu W."/>
        </authorList>
    </citation>
    <scope>NUCLEOTIDE SEQUENCE</scope>
    <source>
        <strain evidence="1">S2-27</strain>
    </source>
</reference>
<comment type="caution">
    <text evidence="1">The sequence shown here is derived from an EMBL/GenBank/DDBJ whole genome shotgun (WGS) entry which is preliminary data.</text>
</comment>
<dbReference type="Proteomes" id="UP001165541">
    <property type="component" value="Unassembled WGS sequence"/>
</dbReference>
<dbReference type="EMBL" id="JAMKFE010000003">
    <property type="protein sequence ID" value="MCM5679220.1"/>
    <property type="molecule type" value="Genomic_DNA"/>
</dbReference>
<accession>A0ABT0YKF5</accession>
<protein>
    <submittedName>
        <fullName evidence="1">Uncharacterized protein</fullName>
    </submittedName>
</protein>
<evidence type="ECO:0000313" key="1">
    <source>
        <dbReference type="EMBL" id="MCM5679220.1"/>
    </source>
</evidence>
<sequence>MQDPIPPDIQDFVLRHIDSIAHMEALLMLWREASQGWQSDAVAARLYIPVSDADEVLERLAGLGLLRKESGSFHYDCDSPQTHEMVGRLAGLYASHLIPITNLIHAKRENRIQQFADAFKLRKGD</sequence>
<evidence type="ECO:0000313" key="2">
    <source>
        <dbReference type="Proteomes" id="UP001165541"/>
    </source>
</evidence>
<organism evidence="1 2">
    <name type="scientific">Caldimonas mangrovi</name>
    <dbReference type="NCBI Taxonomy" id="2944811"/>
    <lineage>
        <taxon>Bacteria</taxon>
        <taxon>Pseudomonadati</taxon>
        <taxon>Pseudomonadota</taxon>
        <taxon>Betaproteobacteria</taxon>
        <taxon>Burkholderiales</taxon>
        <taxon>Sphaerotilaceae</taxon>
        <taxon>Caldimonas</taxon>
    </lineage>
</organism>
<keyword evidence="2" id="KW-1185">Reference proteome</keyword>
<dbReference type="RefSeq" id="WP_251777419.1">
    <property type="nucleotide sequence ID" value="NZ_JAMKFE010000003.1"/>
</dbReference>